<dbReference type="GO" id="GO:0016887">
    <property type="term" value="F:ATP hydrolysis activity"/>
    <property type="evidence" value="ECO:0007669"/>
    <property type="project" value="InterPro"/>
</dbReference>
<feature type="domain" description="ABC transporter" evidence="5">
    <location>
        <begin position="4"/>
        <end position="235"/>
    </location>
</feature>
<proteinExistence type="inferred from homology"/>
<evidence type="ECO:0000259" key="5">
    <source>
        <dbReference type="PROSITE" id="PS50893"/>
    </source>
</evidence>
<gene>
    <name evidence="6" type="primary">btuD</name>
    <name evidence="6" type="ORF">GCLKPONB_00003</name>
</gene>
<evidence type="ECO:0000256" key="1">
    <source>
        <dbReference type="ARBA" id="ARBA00005417"/>
    </source>
</evidence>
<dbReference type="PROSITE" id="PS50893">
    <property type="entry name" value="ABC_TRANSPORTER_2"/>
    <property type="match status" value="1"/>
</dbReference>
<sequence>MNAVEIQGMAKSFNGAPVLDEINFKVRKGEIFGYLGPNGSGKTTTLRIMLGLLKPTSGKALIFGEEPDDSNSDLRSRIGVLLENNGLYERLSAYQNLLYYARLYGVPESDRVEKIERLLEFAGLSDRRNEKTGRFSTGMKRKLGLARAMIHDPEILFLDEPTSGLDPESRMLVRDLILRLSENEGMTVFLNTHDLSEVEKVCSNAAILEGGRIRACDTIVGLRKSHDKPVLEITLVDTGYAEQTLDLLTSQDHVYDCERDDRRVTVALNGESPSTVLGMLVTNGIAVEEMKNVTKSLEAVYLDIMKRRREYK</sequence>
<protein>
    <submittedName>
        <fullName evidence="6">Vitamin B12 import ATP-binding protein BtuD</fullName>
    </submittedName>
</protein>
<organism evidence="6">
    <name type="scientific">Candidatus Methanogaster sp. ANME-2c ERB4</name>
    <dbReference type="NCBI Taxonomy" id="2759911"/>
    <lineage>
        <taxon>Archaea</taxon>
        <taxon>Methanobacteriati</taxon>
        <taxon>Methanobacteriota</taxon>
        <taxon>Stenosarchaea group</taxon>
        <taxon>Methanomicrobia</taxon>
        <taxon>Methanosarcinales</taxon>
        <taxon>ANME-2 cluster</taxon>
        <taxon>Candidatus Methanogasteraceae</taxon>
        <taxon>Candidatus Methanogaster</taxon>
    </lineage>
</organism>
<evidence type="ECO:0000313" key="6">
    <source>
        <dbReference type="EMBL" id="QNO46672.1"/>
    </source>
</evidence>
<evidence type="ECO:0000256" key="4">
    <source>
        <dbReference type="ARBA" id="ARBA00022840"/>
    </source>
</evidence>
<dbReference type="GO" id="GO:0005524">
    <property type="term" value="F:ATP binding"/>
    <property type="evidence" value="ECO:0007669"/>
    <property type="project" value="UniProtKB-KW"/>
</dbReference>
<keyword evidence="2" id="KW-0813">Transport</keyword>
<dbReference type="EMBL" id="MT631213">
    <property type="protein sequence ID" value="QNO46672.1"/>
    <property type="molecule type" value="Genomic_DNA"/>
</dbReference>
<dbReference type="InterPro" id="IPR003439">
    <property type="entry name" value="ABC_transporter-like_ATP-bd"/>
</dbReference>
<evidence type="ECO:0000256" key="3">
    <source>
        <dbReference type="ARBA" id="ARBA00022741"/>
    </source>
</evidence>
<dbReference type="InterPro" id="IPR003593">
    <property type="entry name" value="AAA+_ATPase"/>
</dbReference>
<evidence type="ECO:0000256" key="2">
    <source>
        <dbReference type="ARBA" id="ARBA00022448"/>
    </source>
</evidence>
<keyword evidence="4 6" id="KW-0067">ATP-binding</keyword>
<dbReference type="Gene3D" id="3.40.50.300">
    <property type="entry name" value="P-loop containing nucleotide triphosphate hydrolases"/>
    <property type="match status" value="1"/>
</dbReference>
<dbReference type="SMART" id="SM00382">
    <property type="entry name" value="AAA"/>
    <property type="match status" value="1"/>
</dbReference>
<keyword evidence="3" id="KW-0547">Nucleotide-binding</keyword>
<dbReference type="PANTHER" id="PTHR43335:SF4">
    <property type="entry name" value="ABC TRANSPORTER, ATP-BINDING PROTEIN"/>
    <property type="match status" value="1"/>
</dbReference>
<dbReference type="InterPro" id="IPR027417">
    <property type="entry name" value="P-loop_NTPase"/>
</dbReference>
<dbReference type="Pfam" id="PF00005">
    <property type="entry name" value="ABC_tran"/>
    <property type="match status" value="1"/>
</dbReference>
<reference evidence="6" key="1">
    <citation type="submission" date="2020-06" db="EMBL/GenBank/DDBJ databases">
        <title>Unique genomic features of the anaerobic methanotrophic archaea.</title>
        <authorList>
            <person name="Chadwick G.L."/>
            <person name="Skennerton C.T."/>
            <person name="Laso-Perez R."/>
            <person name="Leu A.O."/>
            <person name="Speth D.R."/>
            <person name="Yu H."/>
            <person name="Morgan-Lang C."/>
            <person name="Hatzenpichler R."/>
            <person name="Goudeau D."/>
            <person name="Malmstrom R."/>
            <person name="Brazelton W.J."/>
            <person name="Woyke T."/>
            <person name="Hallam S.J."/>
            <person name="Tyson G.W."/>
            <person name="Wegener G."/>
            <person name="Boetius A."/>
            <person name="Orphan V."/>
        </authorList>
    </citation>
    <scope>NUCLEOTIDE SEQUENCE</scope>
</reference>
<accession>A0A7G9YF88</accession>
<dbReference type="PANTHER" id="PTHR43335">
    <property type="entry name" value="ABC TRANSPORTER, ATP-BINDING PROTEIN"/>
    <property type="match status" value="1"/>
</dbReference>
<name>A0A7G9YF88_9EURY</name>
<comment type="similarity">
    <text evidence="1">Belongs to the ABC transporter superfamily.</text>
</comment>
<dbReference type="AlphaFoldDB" id="A0A7G9YF88"/>
<dbReference type="SUPFAM" id="SSF52540">
    <property type="entry name" value="P-loop containing nucleoside triphosphate hydrolases"/>
    <property type="match status" value="1"/>
</dbReference>